<evidence type="ECO:0000313" key="2">
    <source>
        <dbReference type="Proteomes" id="UP000323011"/>
    </source>
</evidence>
<accession>A0A5A8CBS6</accession>
<dbReference type="EMBL" id="VLTN01000038">
    <property type="protein sequence ID" value="KAA0149974.1"/>
    <property type="molecule type" value="Genomic_DNA"/>
</dbReference>
<keyword evidence="2" id="KW-1185">Reference proteome</keyword>
<dbReference type="CDD" id="cd22971">
    <property type="entry name" value="DD_RIIAD1"/>
    <property type="match status" value="1"/>
</dbReference>
<sequence>MEARDSVLSAGQQAALDTKKVELAAADERYLREHPEVKAMVSAFTKHCLQSRPDSVREAAVAFFKDEASVRAAVASSK</sequence>
<dbReference type="AlphaFoldDB" id="A0A5A8CBS6"/>
<reference evidence="1 2" key="1">
    <citation type="submission" date="2019-07" db="EMBL/GenBank/DDBJ databases">
        <title>Genomes of Cafeteria roenbergensis.</title>
        <authorList>
            <person name="Fischer M.G."/>
            <person name="Hackl T."/>
            <person name="Roman M."/>
        </authorList>
    </citation>
    <scope>NUCLEOTIDE SEQUENCE [LARGE SCALE GENOMIC DNA]</scope>
    <source>
        <strain evidence="1 2">BVI</strain>
    </source>
</reference>
<comment type="caution">
    <text evidence="1">The sequence shown here is derived from an EMBL/GenBank/DDBJ whole genome shotgun (WGS) entry which is preliminary data.</text>
</comment>
<organism evidence="1 2">
    <name type="scientific">Cafeteria roenbergensis</name>
    <name type="common">Marine flagellate</name>
    <dbReference type="NCBI Taxonomy" id="33653"/>
    <lineage>
        <taxon>Eukaryota</taxon>
        <taxon>Sar</taxon>
        <taxon>Stramenopiles</taxon>
        <taxon>Bigyra</taxon>
        <taxon>Opalozoa</taxon>
        <taxon>Bicosoecida</taxon>
        <taxon>Cafeteriaceae</taxon>
        <taxon>Cafeteria</taxon>
    </lineage>
</organism>
<proteinExistence type="predicted"/>
<name>A0A5A8CBS6_CAFRO</name>
<dbReference type="Proteomes" id="UP000323011">
    <property type="component" value="Unassembled WGS sequence"/>
</dbReference>
<dbReference type="InterPro" id="IPR059162">
    <property type="entry name" value="RIIAD1"/>
</dbReference>
<evidence type="ECO:0008006" key="3">
    <source>
        <dbReference type="Google" id="ProtNLM"/>
    </source>
</evidence>
<evidence type="ECO:0000313" key="1">
    <source>
        <dbReference type="EMBL" id="KAA0149974.1"/>
    </source>
</evidence>
<gene>
    <name evidence="1" type="ORF">FNF29_05594</name>
</gene>
<protein>
    <recommendedName>
        <fullName evidence="3">RIIa domain-containing protein</fullName>
    </recommendedName>
</protein>